<sequence length="107" mass="12289">MKMILFCVSVVALLIGCASRQRPLPSRQEMEEYMATHDINSIDSTSLYDGEYNVGMSRDVLIFMLGEPSEVTHVREPWATQEHLYYDRGDDVLFMLEDDVVVGIQRN</sequence>
<gene>
    <name evidence="1" type="ORF">CALK_0918</name>
</gene>
<organism evidence="1 2">
    <name type="scientific">Chitinivibrio alkaliphilus ACht1</name>
    <dbReference type="NCBI Taxonomy" id="1313304"/>
    <lineage>
        <taxon>Bacteria</taxon>
        <taxon>Pseudomonadati</taxon>
        <taxon>Fibrobacterota</taxon>
        <taxon>Chitinivibrionia</taxon>
        <taxon>Chitinivibrionales</taxon>
        <taxon>Chitinivibrionaceae</taxon>
        <taxon>Chitinivibrio</taxon>
    </lineage>
</organism>
<comment type="caution">
    <text evidence="1">The sequence shown here is derived from an EMBL/GenBank/DDBJ whole genome shotgun (WGS) entry which is preliminary data.</text>
</comment>
<reference evidence="1 2" key="1">
    <citation type="journal article" date="2013" name="Environ. Microbiol.">
        <title>Genome analysis of Chitinivibrio alkaliphilus gen. nov., sp. nov., a novel extremely haloalkaliphilic anaerobic chitinolytic bacterium from the candidate phylum Termite Group 3.</title>
        <authorList>
            <person name="Sorokin D.Y."/>
            <person name="Gumerov V.M."/>
            <person name="Rakitin A.L."/>
            <person name="Beletsky A.V."/>
            <person name="Damste J.S."/>
            <person name="Muyzer G."/>
            <person name="Mardanov A.V."/>
            <person name="Ravin N.V."/>
        </authorList>
    </citation>
    <scope>NUCLEOTIDE SEQUENCE [LARGE SCALE GENOMIC DNA]</scope>
    <source>
        <strain evidence="1 2">ACht1</strain>
    </source>
</reference>
<dbReference type="EMBL" id="ASJR01000006">
    <property type="protein sequence ID" value="ERP32188.1"/>
    <property type="molecule type" value="Genomic_DNA"/>
</dbReference>
<dbReference type="AlphaFoldDB" id="U7D8B8"/>
<dbReference type="STRING" id="1313304.CALK_0918"/>
<accession>U7D8B8</accession>
<evidence type="ECO:0000313" key="2">
    <source>
        <dbReference type="Proteomes" id="UP000017148"/>
    </source>
</evidence>
<dbReference type="Proteomes" id="UP000017148">
    <property type="component" value="Unassembled WGS sequence"/>
</dbReference>
<protein>
    <recommendedName>
        <fullName evidence="3">Lipoprotein</fullName>
    </recommendedName>
</protein>
<keyword evidence="2" id="KW-1185">Reference proteome</keyword>
<dbReference type="PROSITE" id="PS51257">
    <property type="entry name" value="PROKAR_LIPOPROTEIN"/>
    <property type="match status" value="1"/>
</dbReference>
<dbReference type="RefSeq" id="WP_022636419.1">
    <property type="nucleotide sequence ID" value="NZ_ASJR01000006.1"/>
</dbReference>
<proteinExistence type="predicted"/>
<name>U7D8B8_9BACT</name>
<evidence type="ECO:0000313" key="1">
    <source>
        <dbReference type="EMBL" id="ERP32188.1"/>
    </source>
</evidence>
<evidence type="ECO:0008006" key="3">
    <source>
        <dbReference type="Google" id="ProtNLM"/>
    </source>
</evidence>